<dbReference type="RefSeq" id="XP_070898679.1">
    <property type="nucleotide sequence ID" value="XM_071045722.1"/>
</dbReference>
<evidence type="ECO:0000313" key="4">
    <source>
        <dbReference type="Proteomes" id="UP001610444"/>
    </source>
</evidence>
<sequence length="210" mass="23281">MEKIPSPCPYVEHQENTSQLEQQPTVDAARETEIKLFHGDDIILVPTPSSDPKWAILILVSAYTSTAVLLCSGMGAIFSIVLLSYPGEEKRASDLMTFPTLSMVIGRRPVFLASVAIMVCGLRSLRISEATLRVETSRQLGWLLFIQTIGVGAFFIASQYLVTAYGWRWWYGLFTIINGVILLLSIPLAAETAYKRPESDLSQAIHLVTM</sequence>
<accession>A0ABR4KAH5</accession>
<evidence type="ECO:0000256" key="1">
    <source>
        <dbReference type="SAM" id="MobiDB-lite"/>
    </source>
</evidence>
<keyword evidence="2" id="KW-0812">Transmembrane</keyword>
<dbReference type="SUPFAM" id="SSF103473">
    <property type="entry name" value="MFS general substrate transporter"/>
    <property type="match status" value="1"/>
</dbReference>
<name>A0ABR4KAH5_9EURO</name>
<feature type="transmembrane region" description="Helical" evidence="2">
    <location>
        <begin position="142"/>
        <end position="162"/>
    </location>
</feature>
<proteinExistence type="predicted"/>
<evidence type="ECO:0008006" key="5">
    <source>
        <dbReference type="Google" id="ProtNLM"/>
    </source>
</evidence>
<keyword evidence="2" id="KW-0472">Membrane</keyword>
<dbReference type="InterPro" id="IPR036259">
    <property type="entry name" value="MFS_trans_sf"/>
</dbReference>
<feature type="transmembrane region" description="Helical" evidence="2">
    <location>
        <begin position="168"/>
        <end position="190"/>
    </location>
</feature>
<gene>
    <name evidence="3" type="ORF">BJX68DRAFT_267144</name>
</gene>
<evidence type="ECO:0000256" key="2">
    <source>
        <dbReference type="SAM" id="Phobius"/>
    </source>
</evidence>
<comment type="caution">
    <text evidence="3">The sequence shown here is derived from an EMBL/GenBank/DDBJ whole genome shotgun (WGS) entry which is preliminary data.</text>
</comment>
<organism evidence="3 4">
    <name type="scientific">Aspergillus pseudodeflectus</name>
    <dbReference type="NCBI Taxonomy" id="176178"/>
    <lineage>
        <taxon>Eukaryota</taxon>
        <taxon>Fungi</taxon>
        <taxon>Dikarya</taxon>
        <taxon>Ascomycota</taxon>
        <taxon>Pezizomycotina</taxon>
        <taxon>Eurotiomycetes</taxon>
        <taxon>Eurotiomycetidae</taxon>
        <taxon>Eurotiales</taxon>
        <taxon>Aspergillaceae</taxon>
        <taxon>Aspergillus</taxon>
        <taxon>Aspergillus subgen. Nidulantes</taxon>
    </lineage>
</organism>
<reference evidence="3 4" key="1">
    <citation type="submission" date="2024-07" db="EMBL/GenBank/DDBJ databases">
        <title>Section-level genome sequencing and comparative genomics of Aspergillus sections Usti and Cavernicolus.</title>
        <authorList>
            <consortium name="Lawrence Berkeley National Laboratory"/>
            <person name="Nybo J.L."/>
            <person name="Vesth T.C."/>
            <person name="Theobald S."/>
            <person name="Frisvad J.C."/>
            <person name="Larsen T.O."/>
            <person name="Kjaerboelling I."/>
            <person name="Rothschild-Mancinelli K."/>
            <person name="Lyhne E.K."/>
            <person name="Kogle M.E."/>
            <person name="Barry K."/>
            <person name="Clum A."/>
            <person name="Na H."/>
            <person name="Ledsgaard L."/>
            <person name="Lin J."/>
            <person name="Lipzen A."/>
            <person name="Kuo A."/>
            <person name="Riley R."/>
            <person name="Mondo S."/>
            <person name="LaButti K."/>
            <person name="Haridas S."/>
            <person name="Pangalinan J."/>
            <person name="Salamov A.A."/>
            <person name="Simmons B.A."/>
            <person name="Magnuson J.K."/>
            <person name="Chen J."/>
            <person name="Drula E."/>
            <person name="Henrissat B."/>
            <person name="Wiebenga A."/>
            <person name="Lubbers R.J."/>
            <person name="Gomes A.C."/>
            <person name="Macurrencykelacurrency M.R."/>
            <person name="Stajich J."/>
            <person name="Grigoriev I.V."/>
            <person name="Mortensen U.H."/>
            <person name="De vries R.P."/>
            <person name="Baker S.E."/>
            <person name="Andersen M.R."/>
        </authorList>
    </citation>
    <scope>NUCLEOTIDE SEQUENCE [LARGE SCALE GENOMIC DNA]</scope>
    <source>
        <strain evidence="3 4">CBS 756.74</strain>
    </source>
</reference>
<dbReference type="Proteomes" id="UP001610444">
    <property type="component" value="Unassembled WGS sequence"/>
</dbReference>
<evidence type="ECO:0000313" key="3">
    <source>
        <dbReference type="EMBL" id="KAL2849292.1"/>
    </source>
</evidence>
<feature type="region of interest" description="Disordered" evidence="1">
    <location>
        <begin position="1"/>
        <end position="23"/>
    </location>
</feature>
<dbReference type="GeneID" id="98160886"/>
<feature type="transmembrane region" description="Helical" evidence="2">
    <location>
        <begin position="54"/>
        <end position="85"/>
    </location>
</feature>
<keyword evidence="2" id="KW-1133">Transmembrane helix</keyword>
<keyword evidence="4" id="KW-1185">Reference proteome</keyword>
<dbReference type="EMBL" id="JBFXLR010000023">
    <property type="protein sequence ID" value="KAL2849292.1"/>
    <property type="molecule type" value="Genomic_DNA"/>
</dbReference>
<feature type="transmembrane region" description="Helical" evidence="2">
    <location>
        <begin position="105"/>
        <end position="122"/>
    </location>
</feature>
<protein>
    <recommendedName>
        <fullName evidence="5">Major facilitator superfamily (MFS) profile domain-containing protein</fullName>
    </recommendedName>
</protein>